<keyword evidence="9" id="KW-1185">Reference proteome</keyword>
<feature type="region of interest" description="Disordered" evidence="4">
    <location>
        <begin position="496"/>
        <end position="556"/>
    </location>
</feature>
<name>H0E929_9ACTN</name>
<keyword evidence="3" id="KW-0378">Hydrolase</keyword>
<dbReference type="Gene3D" id="3.40.50.1820">
    <property type="entry name" value="alpha/beta hydrolase"/>
    <property type="match status" value="1"/>
</dbReference>
<protein>
    <submittedName>
        <fullName evidence="8">Peptidase</fullName>
    </submittedName>
</protein>
<proteinExistence type="inferred from homology"/>
<sequence length="556" mass="61319">MLARRSAPLLAAGLLAVPATADAGQRPPAPPAELQIPARYLQQQIGWVACSSAVPDLRCARVAVPRDWARPDSGEDIQIAISKLPTTGGDKRGMVTFNPGGPGASGLGMPIGTGLVHPQLREHYDLVGFDPRGMGSSRPNVACQTEDEYRAFFGLDGRDRSPQNIARTLQLSDKTAADCRTRTGALQPYVTTWQTVRDMEFVRRLLDEPRMSYIGYSAGTWLGAHYVQTFPQHADRFVLDSNVDFTEPWSENGNLQPLGFERRFQEDFLPWMARYDRLYHYGTSAREARTRYEARRRALQAQPLQIAGITIGPADYDNGVVGVMYSKDGFPVLAQALAAIERPDALTPDDEAAIQAVFGAFFDATTYAGYFTITCGDTPWSRDPSDLVRLSERLGRRYPLLGYTWAANPCPFWRQPYGTMQRIDGRGVPATLMVNSTHDPATPYEGARAAHRGFRGSRFVTIRDEGDHGIYGGNPCFDQIALRFLIEGVLPRRDSSCPGVPLPDPTAAPAPQAKRAPESLAQQAERLHEQAESPTEREDRLGREVGRQLDAALASR</sequence>
<evidence type="ECO:0000259" key="6">
    <source>
        <dbReference type="Pfam" id="PF00561"/>
    </source>
</evidence>
<evidence type="ECO:0000313" key="9">
    <source>
        <dbReference type="Proteomes" id="UP000005143"/>
    </source>
</evidence>
<dbReference type="SUPFAM" id="SSF53474">
    <property type="entry name" value="alpha/beta-Hydrolases"/>
    <property type="match status" value="1"/>
</dbReference>
<comment type="caution">
    <text evidence="8">The sequence shown here is derived from an EMBL/GenBank/DDBJ whole genome shotgun (WGS) entry which is preliminary data.</text>
</comment>
<feature type="signal peptide" evidence="5">
    <location>
        <begin position="1"/>
        <end position="21"/>
    </location>
</feature>
<dbReference type="Pfam" id="PF08386">
    <property type="entry name" value="Abhydrolase_4"/>
    <property type="match status" value="1"/>
</dbReference>
<dbReference type="PANTHER" id="PTHR43248:SF29">
    <property type="entry name" value="TRIPEPTIDYL AMINOPEPTIDASE"/>
    <property type="match status" value="1"/>
</dbReference>
<gene>
    <name evidence="8" type="ORF">PAI11_33440</name>
</gene>
<feature type="chain" id="PRO_5003531322" evidence="5">
    <location>
        <begin position="22"/>
        <end position="556"/>
    </location>
</feature>
<evidence type="ECO:0000313" key="8">
    <source>
        <dbReference type="EMBL" id="EHN09807.1"/>
    </source>
</evidence>
<feature type="compositionally biased region" description="Basic and acidic residues" evidence="4">
    <location>
        <begin position="525"/>
        <end position="547"/>
    </location>
</feature>
<organism evidence="8 9">
    <name type="scientific">Patulibacter medicamentivorans</name>
    <dbReference type="NCBI Taxonomy" id="1097667"/>
    <lineage>
        <taxon>Bacteria</taxon>
        <taxon>Bacillati</taxon>
        <taxon>Actinomycetota</taxon>
        <taxon>Thermoleophilia</taxon>
        <taxon>Solirubrobacterales</taxon>
        <taxon>Patulibacteraceae</taxon>
        <taxon>Patulibacter</taxon>
    </lineage>
</organism>
<dbReference type="Pfam" id="PF00561">
    <property type="entry name" value="Abhydrolase_1"/>
    <property type="match status" value="1"/>
</dbReference>
<evidence type="ECO:0000256" key="3">
    <source>
        <dbReference type="ARBA" id="ARBA00022801"/>
    </source>
</evidence>
<dbReference type="AlphaFoldDB" id="H0E929"/>
<evidence type="ECO:0000259" key="7">
    <source>
        <dbReference type="Pfam" id="PF08386"/>
    </source>
</evidence>
<feature type="domain" description="Peptidase S33 tripeptidyl aminopeptidase-like C-terminal" evidence="7">
    <location>
        <begin position="399"/>
        <end position="497"/>
    </location>
</feature>
<dbReference type="InterPro" id="IPR029058">
    <property type="entry name" value="AB_hydrolase_fold"/>
</dbReference>
<dbReference type="InterPro" id="IPR013595">
    <property type="entry name" value="Pept_S33_TAP-like_C"/>
</dbReference>
<keyword evidence="2 5" id="KW-0732">Signal</keyword>
<evidence type="ECO:0000256" key="2">
    <source>
        <dbReference type="ARBA" id="ARBA00022729"/>
    </source>
</evidence>
<dbReference type="PANTHER" id="PTHR43248">
    <property type="entry name" value="2-SUCCINYL-6-HYDROXY-2,4-CYCLOHEXADIENE-1-CARBOXYLATE SYNTHASE"/>
    <property type="match status" value="1"/>
</dbReference>
<feature type="domain" description="AB hydrolase-1" evidence="6">
    <location>
        <begin position="97"/>
        <end position="286"/>
    </location>
</feature>
<dbReference type="PATRIC" id="fig|1097667.3.peg.3314"/>
<comment type="similarity">
    <text evidence="1">Belongs to the peptidase S33 family.</text>
</comment>
<dbReference type="GO" id="GO:0016787">
    <property type="term" value="F:hydrolase activity"/>
    <property type="evidence" value="ECO:0007669"/>
    <property type="project" value="UniProtKB-KW"/>
</dbReference>
<evidence type="ECO:0000256" key="4">
    <source>
        <dbReference type="SAM" id="MobiDB-lite"/>
    </source>
</evidence>
<reference evidence="8 9" key="1">
    <citation type="journal article" date="2013" name="Biodegradation">
        <title>Quantitative proteomic analysis of ibuprofen-degrading Patulibacter sp. strain I11.</title>
        <authorList>
            <person name="Almeida B."/>
            <person name="Kjeldal H."/>
            <person name="Lolas I."/>
            <person name="Knudsen A.D."/>
            <person name="Carvalho G."/>
            <person name="Nielsen K.L."/>
            <person name="Barreto Crespo M.T."/>
            <person name="Stensballe A."/>
            <person name="Nielsen J.L."/>
        </authorList>
    </citation>
    <scope>NUCLEOTIDE SEQUENCE [LARGE SCALE GENOMIC DNA]</scope>
    <source>
        <strain evidence="8 9">I11</strain>
    </source>
</reference>
<evidence type="ECO:0000256" key="5">
    <source>
        <dbReference type="SAM" id="SignalP"/>
    </source>
</evidence>
<evidence type="ECO:0000256" key="1">
    <source>
        <dbReference type="ARBA" id="ARBA00010088"/>
    </source>
</evidence>
<dbReference type="InterPro" id="IPR051601">
    <property type="entry name" value="Serine_prot/Carboxylest_S33"/>
</dbReference>
<accession>H0E929</accession>
<dbReference type="EMBL" id="AGUD01000251">
    <property type="protein sequence ID" value="EHN09807.1"/>
    <property type="molecule type" value="Genomic_DNA"/>
</dbReference>
<dbReference type="InterPro" id="IPR000073">
    <property type="entry name" value="AB_hydrolase_1"/>
</dbReference>
<dbReference type="Proteomes" id="UP000005143">
    <property type="component" value="Unassembled WGS sequence"/>
</dbReference>